<evidence type="ECO:0000313" key="2">
    <source>
        <dbReference type="Proteomes" id="UP000250079"/>
    </source>
</evidence>
<evidence type="ECO:0000313" key="1">
    <source>
        <dbReference type="EMBL" id="ASJ73313.1"/>
    </source>
</evidence>
<gene>
    <name evidence="1" type="ORF">IMCC3135_16155</name>
</gene>
<name>A0A2Z2NPU5_9GAMM</name>
<proteinExistence type="predicted"/>
<dbReference type="OrthoDB" id="9807210at2"/>
<dbReference type="KEGG" id="gai:IMCC3135_16155"/>
<dbReference type="EMBL" id="CP018632">
    <property type="protein sequence ID" value="ASJ73313.1"/>
    <property type="molecule type" value="Genomic_DNA"/>
</dbReference>
<sequence length="74" mass="8239">MNDDRLHDLLIEVLTGIVNISDNQSDYDDWKFLIDNGLVEHSKPRGSAGSRIKTINLSGLTDSGKQQLEKLQAT</sequence>
<dbReference type="AlphaFoldDB" id="A0A2Z2NPU5"/>
<protein>
    <submittedName>
        <fullName evidence="1">Uncharacterized protein</fullName>
    </submittedName>
</protein>
<organism evidence="1 2">
    <name type="scientific">Granulosicoccus antarcticus IMCC3135</name>
    <dbReference type="NCBI Taxonomy" id="1192854"/>
    <lineage>
        <taxon>Bacteria</taxon>
        <taxon>Pseudomonadati</taxon>
        <taxon>Pseudomonadota</taxon>
        <taxon>Gammaproteobacteria</taxon>
        <taxon>Chromatiales</taxon>
        <taxon>Granulosicoccaceae</taxon>
        <taxon>Granulosicoccus</taxon>
    </lineage>
</organism>
<dbReference type="Proteomes" id="UP000250079">
    <property type="component" value="Chromosome"/>
</dbReference>
<accession>A0A2Z2NPU5</accession>
<reference evidence="1 2" key="1">
    <citation type="submission" date="2016-12" db="EMBL/GenBank/DDBJ databases">
        <authorList>
            <person name="Song W.-J."/>
            <person name="Kurnit D.M."/>
        </authorList>
    </citation>
    <scope>NUCLEOTIDE SEQUENCE [LARGE SCALE GENOMIC DNA]</scope>
    <source>
        <strain evidence="1 2">IMCC3135</strain>
    </source>
</reference>
<keyword evidence="2" id="KW-1185">Reference proteome</keyword>
<dbReference type="RefSeq" id="WP_088918528.1">
    <property type="nucleotide sequence ID" value="NZ_CP018632.1"/>
</dbReference>